<dbReference type="PROSITE" id="PS50113">
    <property type="entry name" value="PAC"/>
    <property type="match status" value="1"/>
</dbReference>
<feature type="domain" description="Histidine kinase" evidence="4">
    <location>
        <begin position="290"/>
        <end position="511"/>
    </location>
</feature>
<dbReference type="InterPro" id="IPR004358">
    <property type="entry name" value="Sig_transdc_His_kin-like_C"/>
</dbReference>
<dbReference type="CDD" id="cd16922">
    <property type="entry name" value="HATPase_EvgS-ArcB-TorS-like"/>
    <property type="match status" value="1"/>
</dbReference>
<dbReference type="CDD" id="cd00130">
    <property type="entry name" value="PAS"/>
    <property type="match status" value="1"/>
</dbReference>
<dbReference type="FunFam" id="3.30.450.20:FF:000136">
    <property type="entry name" value="Sensor histidine kinase/response regulator Fos-1"/>
    <property type="match status" value="1"/>
</dbReference>
<dbReference type="InterPro" id="IPR000014">
    <property type="entry name" value="PAS"/>
</dbReference>
<sequence>MTKEADVDVAVAVDWGLLLSHTPVPTLVLDESFCILSASKSYIALSKATSNILIGTNIHDSSLDTQQDQGPNNLLLPTVDAVRTAVKEAIRAKTVYVHPDIESQDEHVYSIRAIPIYNDDDRLCYVKVEVENTTKEFQRKQELNQRLSTSETFRILVETVKDYAIFMLDTKGNVSTWNTGAELLKGFAPSDIIGRHFSNFYGDEDRKARKPWIELEVALQDGRVEDEGWRYRKDGTRFWANVILTPVYRNGTLIGFSKVTRDLTERKAAEARLAAAYEESSKLKSEFLANMSHEIRTPMHGALSALTLLMETDLNPEQRDLANIIDESGTVLLHVINDILDYSKLASGTFSISADVLSISDIINSVVRNFQTALGPKTNLEIFLDPALPATAQGDPLRYRQIVQNLLANAAKFTEEGYVKVRAKVTDEDESHCTILTEIIDTGIGIPAFSINTLFTPFTQFDTSATKRYKGTGLGLSICKSLAELMGGNIGFRPNPEGKGSIFWFTCEVRKFKDISPSEDDKERIIPIITEKDLGAEIRKISKGKRILLAEDNVINRKVMVKMLNGLDITEIDTVGDGMQAVSLACDTSRKYSLILMDINMPLLDGVGATIEIRNAGKRTPIIAMTANALKGHAELYMAKGLSDYVPKPVDRKLLFKVLLRWLKDVPPSSVQSMI</sequence>
<keyword evidence="1 3" id="KW-0597">Phosphoprotein</keyword>
<dbReference type="SUPFAM" id="SSF55874">
    <property type="entry name" value="ATPase domain of HSP90 chaperone/DNA topoisomerase II/histidine kinase"/>
    <property type="match status" value="1"/>
</dbReference>
<dbReference type="Pfam" id="PF00512">
    <property type="entry name" value="HisKA"/>
    <property type="match status" value="1"/>
</dbReference>
<dbReference type="FunFam" id="3.30.565.10:FF:000010">
    <property type="entry name" value="Sensor histidine kinase RcsC"/>
    <property type="match status" value="1"/>
</dbReference>
<evidence type="ECO:0000313" key="9">
    <source>
        <dbReference type="Proteomes" id="UP000799429"/>
    </source>
</evidence>
<feature type="domain" description="PAS" evidence="6">
    <location>
        <begin position="149"/>
        <end position="222"/>
    </location>
</feature>
<dbReference type="GO" id="GO:0000155">
    <property type="term" value="F:phosphorelay sensor kinase activity"/>
    <property type="evidence" value="ECO:0007669"/>
    <property type="project" value="InterPro"/>
</dbReference>
<dbReference type="PANTHER" id="PTHR45339:SF1">
    <property type="entry name" value="HYBRID SIGNAL TRANSDUCTION HISTIDINE KINASE J"/>
    <property type="match status" value="1"/>
</dbReference>
<evidence type="ECO:0000256" key="2">
    <source>
        <dbReference type="ARBA" id="ARBA00023012"/>
    </source>
</evidence>
<dbReference type="Pfam" id="PF02518">
    <property type="entry name" value="HATPase_c"/>
    <property type="match status" value="1"/>
</dbReference>
<dbReference type="PANTHER" id="PTHR45339">
    <property type="entry name" value="HYBRID SIGNAL TRANSDUCTION HISTIDINE KINASE J"/>
    <property type="match status" value="1"/>
</dbReference>
<evidence type="ECO:0000259" key="7">
    <source>
        <dbReference type="PROSITE" id="PS50113"/>
    </source>
</evidence>
<dbReference type="InterPro" id="IPR036890">
    <property type="entry name" value="HATPase_C_sf"/>
</dbReference>
<dbReference type="CDD" id="cd17546">
    <property type="entry name" value="REC_hyHK_CKI1_RcsC-like"/>
    <property type="match status" value="1"/>
</dbReference>
<reference evidence="8" key="1">
    <citation type="journal article" date="2020" name="Stud. Mycol.">
        <title>101 Dothideomycetes genomes: a test case for predicting lifestyles and emergence of pathogens.</title>
        <authorList>
            <person name="Haridas S."/>
            <person name="Albert R."/>
            <person name="Binder M."/>
            <person name="Bloem J."/>
            <person name="Labutti K."/>
            <person name="Salamov A."/>
            <person name="Andreopoulos B."/>
            <person name="Baker S."/>
            <person name="Barry K."/>
            <person name="Bills G."/>
            <person name="Bluhm B."/>
            <person name="Cannon C."/>
            <person name="Castanera R."/>
            <person name="Culley D."/>
            <person name="Daum C."/>
            <person name="Ezra D."/>
            <person name="Gonzalez J."/>
            <person name="Henrissat B."/>
            <person name="Kuo A."/>
            <person name="Liang C."/>
            <person name="Lipzen A."/>
            <person name="Lutzoni F."/>
            <person name="Magnuson J."/>
            <person name="Mondo S."/>
            <person name="Nolan M."/>
            <person name="Ohm R."/>
            <person name="Pangilinan J."/>
            <person name="Park H.-J."/>
            <person name="Ramirez L."/>
            <person name="Alfaro M."/>
            <person name="Sun H."/>
            <person name="Tritt A."/>
            <person name="Yoshinaga Y."/>
            <person name="Zwiers L.-H."/>
            <person name="Turgeon B."/>
            <person name="Goodwin S."/>
            <person name="Spatafora J."/>
            <person name="Crous P."/>
            <person name="Grigoriev I."/>
        </authorList>
    </citation>
    <scope>NUCLEOTIDE SEQUENCE</scope>
    <source>
        <strain evidence="8">CBS 101060</strain>
    </source>
</reference>
<evidence type="ECO:0000259" key="5">
    <source>
        <dbReference type="PROSITE" id="PS50110"/>
    </source>
</evidence>
<evidence type="ECO:0000256" key="1">
    <source>
        <dbReference type="ARBA" id="ARBA00022553"/>
    </source>
</evidence>
<feature type="domain" description="Response regulatory" evidence="5">
    <location>
        <begin position="546"/>
        <end position="663"/>
    </location>
</feature>
<dbReference type="Gene3D" id="3.30.450.20">
    <property type="entry name" value="PAS domain"/>
    <property type="match status" value="2"/>
</dbReference>
<dbReference type="InterPro" id="IPR000700">
    <property type="entry name" value="PAS-assoc_C"/>
</dbReference>
<dbReference type="SMART" id="SM00091">
    <property type="entry name" value="PAS"/>
    <property type="match status" value="2"/>
</dbReference>
<dbReference type="PROSITE" id="PS50112">
    <property type="entry name" value="PAS"/>
    <property type="match status" value="1"/>
</dbReference>
<dbReference type="InterPro" id="IPR035965">
    <property type="entry name" value="PAS-like_dom_sf"/>
</dbReference>
<dbReference type="Pfam" id="PF13426">
    <property type="entry name" value="PAS_9"/>
    <property type="match status" value="2"/>
</dbReference>
<keyword evidence="8" id="KW-0808">Transferase</keyword>
<evidence type="ECO:0000259" key="4">
    <source>
        <dbReference type="PROSITE" id="PS50109"/>
    </source>
</evidence>
<dbReference type="EMBL" id="MU006116">
    <property type="protein sequence ID" value="KAF2834642.1"/>
    <property type="molecule type" value="Genomic_DNA"/>
</dbReference>
<dbReference type="InterPro" id="IPR001789">
    <property type="entry name" value="Sig_transdc_resp-reg_receiver"/>
</dbReference>
<dbReference type="Gene3D" id="3.30.565.10">
    <property type="entry name" value="Histidine kinase-like ATPase, C-terminal domain"/>
    <property type="match status" value="1"/>
</dbReference>
<dbReference type="AlphaFoldDB" id="A0A9P4VMG4"/>
<dbReference type="CDD" id="cd00082">
    <property type="entry name" value="HisKA"/>
    <property type="match status" value="1"/>
</dbReference>
<feature type="domain" description="PAC" evidence="7">
    <location>
        <begin position="224"/>
        <end position="275"/>
    </location>
</feature>
<dbReference type="PROSITE" id="PS50110">
    <property type="entry name" value="RESPONSE_REGULATORY"/>
    <property type="match status" value="1"/>
</dbReference>
<dbReference type="InterPro" id="IPR003661">
    <property type="entry name" value="HisK_dim/P_dom"/>
</dbReference>
<comment type="caution">
    <text evidence="8">The sequence shown here is derived from an EMBL/GenBank/DDBJ whole genome shotgun (WGS) entry which is preliminary data.</text>
</comment>
<proteinExistence type="predicted"/>
<evidence type="ECO:0000259" key="6">
    <source>
        <dbReference type="PROSITE" id="PS50112"/>
    </source>
</evidence>
<dbReference type="InterPro" id="IPR003594">
    <property type="entry name" value="HATPase_dom"/>
</dbReference>
<name>A0A9P4VMG4_9PEZI</name>
<dbReference type="Gene3D" id="1.10.287.130">
    <property type="match status" value="1"/>
</dbReference>
<dbReference type="NCBIfam" id="TIGR00229">
    <property type="entry name" value="sensory_box"/>
    <property type="match status" value="1"/>
</dbReference>
<dbReference type="Pfam" id="PF00072">
    <property type="entry name" value="Response_reg"/>
    <property type="match status" value="1"/>
</dbReference>
<dbReference type="SMART" id="SM00387">
    <property type="entry name" value="HATPase_c"/>
    <property type="match status" value="1"/>
</dbReference>
<evidence type="ECO:0000256" key="3">
    <source>
        <dbReference type="PROSITE-ProRule" id="PRU00169"/>
    </source>
</evidence>
<keyword evidence="2" id="KW-0902">Two-component regulatory system</keyword>
<keyword evidence="9" id="KW-1185">Reference proteome</keyword>
<dbReference type="SMART" id="SM00388">
    <property type="entry name" value="HisKA"/>
    <property type="match status" value="1"/>
</dbReference>
<evidence type="ECO:0000313" key="8">
    <source>
        <dbReference type="EMBL" id="KAF2834642.1"/>
    </source>
</evidence>
<organism evidence="8 9">
    <name type="scientific">Patellaria atrata CBS 101060</name>
    <dbReference type="NCBI Taxonomy" id="1346257"/>
    <lineage>
        <taxon>Eukaryota</taxon>
        <taxon>Fungi</taxon>
        <taxon>Dikarya</taxon>
        <taxon>Ascomycota</taxon>
        <taxon>Pezizomycotina</taxon>
        <taxon>Dothideomycetes</taxon>
        <taxon>Dothideomycetes incertae sedis</taxon>
        <taxon>Patellariales</taxon>
        <taxon>Patellariaceae</taxon>
        <taxon>Patellaria</taxon>
    </lineage>
</organism>
<dbReference type="InterPro" id="IPR036097">
    <property type="entry name" value="HisK_dim/P_sf"/>
</dbReference>
<dbReference type="PROSITE" id="PS50109">
    <property type="entry name" value="HIS_KIN"/>
    <property type="match status" value="1"/>
</dbReference>
<dbReference type="SMART" id="SM00448">
    <property type="entry name" value="REC"/>
    <property type="match status" value="1"/>
</dbReference>
<dbReference type="Proteomes" id="UP000799429">
    <property type="component" value="Unassembled WGS sequence"/>
</dbReference>
<feature type="modified residue" description="4-aspartylphosphate" evidence="3">
    <location>
        <position position="598"/>
    </location>
</feature>
<dbReference type="Gene3D" id="3.40.50.2300">
    <property type="match status" value="1"/>
</dbReference>
<dbReference type="SUPFAM" id="SSF55785">
    <property type="entry name" value="PYP-like sensor domain (PAS domain)"/>
    <property type="match status" value="1"/>
</dbReference>
<keyword evidence="8" id="KW-0418">Kinase</keyword>
<dbReference type="SUPFAM" id="SSF47384">
    <property type="entry name" value="Homodimeric domain of signal transducing histidine kinase"/>
    <property type="match status" value="1"/>
</dbReference>
<dbReference type="SUPFAM" id="SSF52172">
    <property type="entry name" value="CheY-like"/>
    <property type="match status" value="1"/>
</dbReference>
<gene>
    <name evidence="8" type="ORF">M501DRAFT_1000090</name>
</gene>
<protein>
    <submittedName>
        <fullName evidence="8">Sensor histidine kinase-like protein/response regulator Fos-1</fullName>
    </submittedName>
</protein>
<accession>A0A9P4VMG4</accession>
<dbReference type="InterPro" id="IPR011006">
    <property type="entry name" value="CheY-like_superfamily"/>
</dbReference>
<dbReference type="OrthoDB" id="60033at2759"/>
<dbReference type="InterPro" id="IPR005467">
    <property type="entry name" value="His_kinase_dom"/>
</dbReference>
<dbReference type="PRINTS" id="PR00344">
    <property type="entry name" value="BCTRLSENSOR"/>
</dbReference>